<evidence type="ECO:0000313" key="2">
    <source>
        <dbReference type="Proteomes" id="UP000504606"/>
    </source>
</evidence>
<name>A0A9C6X2X0_FRAOC</name>
<dbReference type="OrthoDB" id="6587551at2759"/>
<organism evidence="2 3">
    <name type="scientific">Frankliniella occidentalis</name>
    <name type="common">Western flower thrips</name>
    <name type="synonym">Euthrips occidentalis</name>
    <dbReference type="NCBI Taxonomy" id="133901"/>
    <lineage>
        <taxon>Eukaryota</taxon>
        <taxon>Metazoa</taxon>
        <taxon>Ecdysozoa</taxon>
        <taxon>Arthropoda</taxon>
        <taxon>Hexapoda</taxon>
        <taxon>Insecta</taxon>
        <taxon>Pterygota</taxon>
        <taxon>Neoptera</taxon>
        <taxon>Paraneoptera</taxon>
        <taxon>Thysanoptera</taxon>
        <taxon>Terebrantia</taxon>
        <taxon>Thripoidea</taxon>
        <taxon>Thripidae</taxon>
        <taxon>Frankliniella</taxon>
    </lineage>
</organism>
<evidence type="ECO:0000256" key="1">
    <source>
        <dbReference type="ARBA" id="ARBA00022729"/>
    </source>
</evidence>
<accession>A0A9C6X2X0</accession>
<dbReference type="Proteomes" id="UP000504606">
    <property type="component" value="Unplaced"/>
</dbReference>
<reference evidence="3" key="1">
    <citation type="submission" date="2025-08" db="UniProtKB">
        <authorList>
            <consortium name="RefSeq"/>
        </authorList>
    </citation>
    <scope>IDENTIFICATION</scope>
    <source>
        <tissue evidence="3">Whole organism</tissue>
    </source>
</reference>
<gene>
    <name evidence="3" type="primary">LOC113217220</name>
</gene>
<dbReference type="AlphaFoldDB" id="A0A9C6X2X0"/>
<keyword evidence="1" id="KW-0732">Signal</keyword>
<dbReference type="RefSeq" id="XP_052128135.1">
    <property type="nucleotide sequence ID" value="XM_052272175.1"/>
</dbReference>
<dbReference type="InterPro" id="IPR036846">
    <property type="entry name" value="GM2-AP_sf"/>
</dbReference>
<protein>
    <submittedName>
        <fullName evidence="3">Uncharacterized protein LOC113217220 isoform X1</fullName>
    </submittedName>
</protein>
<dbReference type="Gene3D" id="2.70.220.10">
    <property type="entry name" value="Ganglioside GM2 activator"/>
    <property type="match status" value="1"/>
</dbReference>
<proteinExistence type="predicted"/>
<keyword evidence="2" id="KW-1185">Reference proteome</keyword>
<evidence type="ECO:0000313" key="3">
    <source>
        <dbReference type="RefSeq" id="XP_052128135.1"/>
    </source>
</evidence>
<sequence length="238" mass="27096">MGMFLVTARTGANGKTSVHPFCPKKLPSKFCVGRPRRSAPRLDKLANRFKTTPQFNLLRRRTEGPYDVFIDQVGECPQGLVDPFFPVKIRLVRNRHNHNDMFAFANYTIIERLDDSSSMRLEFGSWSSGGGWKENAFIMKFQRLCSTLHNLAPRTVQALERSLSNSKNVSPVTCPWNPDTYQITNFSTLEIKSNVPAVFYGKWRINLIIFNSKTQTAIACCRVYARTTPKIPLVKTSN</sequence>
<dbReference type="GeneID" id="113217220"/>